<dbReference type="OrthoDB" id="1098521at2"/>
<comment type="caution">
    <text evidence="1">The sequence shown here is derived from an EMBL/GenBank/DDBJ whole genome shotgun (WGS) entry which is preliminary data.</text>
</comment>
<protein>
    <submittedName>
        <fullName evidence="1">Uncharacterized protein</fullName>
    </submittedName>
</protein>
<evidence type="ECO:0000313" key="4">
    <source>
        <dbReference type="Proteomes" id="UP000183071"/>
    </source>
</evidence>
<dbReference type="EMBL" id="LGBR01000001">
    <property type="protein sequence ID" value="KOY52807.1"/>
    <property type="molecule type" value="Genomic_DNA"/>
</dbReference>
<proteinExistence type="predicted"/>
<gene>
    <name evidence="1" type="ORF">I602_2367</name>
    <name evidence="2" type="ORF">SAMN05444353_2142</name>
</gene>
<dbReference type="STRING" id="1300348.I602_2367"/>
<keyword evidence="4" id="KW-1185">Reference proteome</keyword>
<evidence type="ECO:0000313" key="3">
    <source>
        <dbReference type="Proteomes" id="UP000037716"/>
    </source>
</evidence>
<dbReference type="PATRIC" id="fig|1300348.6.peg.2368"/>
<dbReference type="EMBL" id="FNUE01000002">
    <property type="protein sequence ID" value="SEE52716.1"/>
    <property type="molecule type" value="Genomic_DNA"/>
</dbReference>
<sequence length="144" mass="16887">MELANIEKLVEKYENAETTLQEEQTLRAYFTEGNVAPHLQEYAYMFTYFTAVKEDTYTKTLKLEPKKSKKMNFKWLSVAASFMLLFSVFLGQQEYKEYQERKKAEKIYAQVNKGLTLLSNNLKKGEQALDQFYKHGTAVKKVLK</sequence>
<reference evidence="1 3" key="1">
    <citation type="submission" date="2015-07" db="EMBL/GenBank/DDBJ databases">
        <title>Genome of Polaribacter dokdonenesis DSW-5, isolated from seawater off Dokdo in Korea.</title>
        <authorList>
            <person name="Yoon K."/>
            <person name="Song J.Y."/>
            <person name="Kim J.F."/>
        </authorList>
    </citation>
    <scope>NUCLEOTIDE SEQUENCE [LARGE SCALE GENOMIC DNA]</scope>
    <source>
        <strain evidence="1 3">DSW-5</strain>
    </source>
</reference>
<reference evidence="2 4" key="2">
    <citation type="submission" date="2016-10" db="EMBL/GenBank/DDBJ databases">
        <authorList>
            <person name="Varghese N."/>
            <person name="Submissions S."/>
        </authorList>
    </citation>
    <scope>NUCLEOTIDE SEQUENCE [LARGE SCALE GENOMIC DNA]</scope>
    <source>
        <strain evidence="2 4">DSW-5</strain>
    </source>
</reference>
<evidence type="ECO:0000313" key="1">
    <source>
        <dbReference type="EMBL" id="KOY52807.1"/>
    </source>
</evidence>
<evidence type="ECO:0000313" key="2">
    <source>
        <dbReference type="EMBL" id="SEE52716.1"/>
    </source>
</evidence>
<dbReference type="RefSeq" id="WP_053974880.1">
    <property type="nucleotide sequence ID" value="NZ_FNUE01000002.1"/>
</dbReference>
<dbReference type="Proteomes" id="UP000183071">
    <property type="component" value="Unassembled WGS sequence"/>
</dbReference>
<name>A0A0N0CG42_9FLAO</name>
<dbReference type="Proteomes" id="UP000037716">
    <property type="component" value="Unassembled WGS sequence"/>
</dbReference>
<dbReference type="AlphaFoldDB" id="A0A0N0CG42"/>
<organism evidence="1 3">
    <name type="scientific">Polaribacter dokdonensis DSW-5</name>
    <dbReference type="NCBI Taxonomy" id="1300348"/>
    <lineage>
        <taxon>Bacteria</taxon>
        <taxon>Pseudomonadati</taxon>
        <taxon>Bacteroidota</taxon>
        <taxon>Flavobacteriia</taxon>
        <taxon>Flavobacteriales</taxon>
        <taxon>Flavobacteriaceae</taxon>
    </lineage>
</organism>
<accession>A0A0N0CG42</accession>